<evidence type="ECO:0000313" key="1">
    <source>
        <dbReference type="EMBL" id="ALS61851.1"/>
    </source>
</evidence>
<accession>A0ABN4JP43</accession>
<evidence type="ECO:0008006" key="3">
    <source>
        <dbReference type="Google" id="ProtNLM"/>
    </source>
</evidence>
<proteinExistence type="predicted"/>
<protein>
    <recommendedName>
        <fullName evidence="3">Phage tail protein</fullName>
    </recommendedName>
</protein>
<name>A0ABN4JP43_9BURK</name>
<reference evidence="2" key="1">
    <citation type="submission" date="2015-12" db="EMBL/GenBank/DDBJ databases">
        <title>Complete genome sequence of Pandoraea norimbergensis DSM 11628.</title>
        <authorList>
            <person name="Ee R."/>
            <person name="Lim Y.-L."/>
            <person name="Yong D."/>
            <person name="Yin W.-F."/>
            <person name="Chan K.-G."/>
        </authorList>
    </citation>
    <scope>NUCLEOTIDE SEQUENCE [LARGE SCALE GENOMIC DNA]</scope>
    <source>
        <strain evidence="2">DSM 11628</strain>
    </source>
</reference>
<keyword evidence="2" id="KW-1185">Reference proteome</keyword>
<gene>
    <name evidence="1" type="ORF">AT302_20790</name>
</gene>
<evidence type="ECO:0000313" key="2">
    <source>
        <dbReference type="Proteomes" id="UP000060277"/>
    </source>
</evidence>
<dbReference type="Proteomes" id="UP000060277">
    <property type="component" value="Chromosome"/>
</dbReference>
<sequence length="245" mass="24991">MNIQSYDFNLKAPGASMMIDANAQVLDFVDCTDSNGAIKVIPDLQQGGMALRLGQGFDAGSPVKSWLIINASTGPVSGTVVLSDAGFRNFRMFGNVNVIDNGVARSLANTTFIGAAGVTGIAGNFSQVQLWNPPGNAKNVVLQTIYANSAAVGYAQIRPSSVALATSAGGGGSKNINAAGSTAQLRTQQSAALVGGQSLGGGALQAGANFVFSLREPIVITPGNGLTINGAIGQDMSAVFEFFEQ</sequence>
<dbReference type="EMBL" id="CP013480">
    <property type="protein sequence ID" value="ALS61851.1"/>
    <property type="molecule type" value="Genomic_DNA"/>
</dbReference>
<organism evidence="1 2">
    <name type="scientific">Pandoraea norimbergensis</name>
    <dbReference type="NCBI Taxonomy" id="93219"/>
    <lineage>
        <taxon>Bacteria</taxon>
        <taxon>Pseudomonadati</taxon>
        <taxon>Pseudomonadota</taxon>
        <taxon>Betaproteobacteria</taxon>
        <taxon>Burkholderiales</taxon>
        <taxon>Burkholderiaceae</taxon>
        <taxon>Pandoraea</taxon>
    </lineage>
</organism>
<dbReference type="RefSeq" id="WP_058378761.1">
    <property type="nucleotide sequence ID" value="NZ_CP013480.3"/>
</dbReference>